<evidence type="ECO:0000256" key="1">
    <source>
        <dbReference type="ARBA" id="ARBA00022741"/>
    </source>
</evidence>
<evidence type="ECO:0000259" key="6">
    <source>
        <dbReference type="PROSITE" id="PS51194"/>
    </source>
</evidence>
<dbReference type="Gene3D" id="3.40.50.300">
    <property type="entry name" value="P-loop containing nucleotide triphosphate hydrolases"/>
    <property type="match status" value="1"/>
</dbReference>
<reference evidence="7 8" key="1">
    <citation type="submission" date="2018-11" db="EMBL/GenBank/DDBJ databases">
        <title>Genome assembly of Steccherinum ochraceum LE-BIN_3174, the white-rot fungus of the Steccherinaceae family (The Residual Polyporoid clade, Polyporales, Basidiomycota).</title>
        <authorList>
            <person name="Fedorova T.V."/>
            <person name="Glazunova O.A."/>
            <person name="Landesman E.O."/>
            <person name="Moiseenko K.V."/>
            <person name="Psurtseva N.V."/>
            <person name="Savinova O.S."/>
            <person name="Shakhova N.V."/>
            <person name="Tyazhelova T.V."/>
            <person name="Vasina D.V."/>
        </authorList>
    </citation>
    <scope>NUCLEOTIDE SEQUENCE [LARGE SCALE GENOMIC DNA]</scope>
    <source>
        <strain evidence="7 8">LE-BIN_3174</strain>
    </source>
</reference>
<feature type="region of interest" description="Disordered" evidence="4">
    <location>
        <begin position="438"/>
        <end position="468"/>
    </location>
</feature>
<name>A0A4R0RIL8_9APHY</name>
<dbReference type="InterPro" id="IPR001650">
    <property type="entry name" value="Helicase_C-like"/>
</dbReference>
<feature type="region of interest" description="Disordered" evidence="4">
    <location>
        <begin position="514"/>
        <end position="562"/>
    </location>
</feature>
<dbReference type="SUPFAM" id="SSF52540">
    <property type="entry name" value="P-loop containing nucleoside triphosphate hydrolases"/>
    <property type="match status" value="2"/>
</dbReference>
<dbReference type="InterPro" id="IPR050628">
    <property type="entry name" value="SNF2_RAD54_helicase_TF"/>
</dbReference>
<dbReference type="PROSITE" id="PS51192">
    <property type="entry name" value="HELICASE_ATP_BIND_1"/>
    <property type="match status" value="1"/>
</dbReference>
<dbReference type="Proteomes" id="UP000292702">
    <property type="component" value="Unassembled WGS sequence"/>
</dbReference>
<keyword evidence="3" id="KW-0067">ATP-binding</keyword>
<dbReference type="Gene3D" id="3.40.50.10810">
    <property type="entry name" value="Tandem AAA-ATPase domain"/>
    <property type="match status" value="2"/>
</dbReference>
<sequence>MGPLSNDLPPKTPVCIGMLSVTALVLYPIRYLTPQIPDAPELDWAPIRLSYEHNAAKPAGQQETIHIRSPSVQSPTGELLCGGENFAVVEQKVATFLGPMLGKGLIRLDGKLRRGNPNLPILPLQLLVFTPKGNIPVVAGYLHQHELLLDHPTLPADLQRLSGQHYWNPHNPPPGGHRVAQTNANNALYSGRGPNRFNTSVPAKSVEVQRSQVDQLFKSLKDGDELEETQPTAEVATNLYPHQKKALTFLLEREREQYGRDGAYSSLWKERYNPCSGQRSWAHIVTQRETFEKPVEAKGAILADDMGLGKTITCVSLIAATLDSAKSFSSTAFIPPLPDTSTVNPDSDLAASHFEGTVWGIPASAPEPTSKKAQAKQQREQDKAEAAYTRACRIKINSRATLIICPLSTVMNWEDQFKEHWKGEVTVVGGGGISCAASASQTPGTSTPLSSQDVDVKPGSSSAMTKPAARVREGTPLRVYVYHGNARRPDPAFLADFDAVITTYATLATEFSKQNKSLSGEEEEEEPESDGFVETDERGNPVLRLPKGKKAAKRKKPGCRGEMPSPLQSVNWFRVVLDEAHSIKETSTVACRACCDLYADRRLCLTGTPVQNKLDDVYALIKFLRLAPFDDKNTWTEFIGTPVKYGQPIGVARLQTIMKCITLRRTKESRAEDGQKILALPPRRDELRYLRFDEQEQAIYDQFFTESKAEFNELSTKNEVMKNYVGILQKILRLRQICDHFELVKNKGLGLIGDGQALGLPNYEDLAATISSQGLDSPKAIALVSLLREAGTAQCVECGGELAQADGASGPNACGTPESESAAGPAKRGRKPKAAAGSSGSRTSTRQNSPNPYSCVVTRCQHIFCPGCFRRSCSPENPTATPDSRGSCSICSTQLATWDVVEVDTSVARAGAENITKAKGAARKEKRQRGVMNMDDFHPSTKVKALIGDLLPFSRANPHSANYDPESIEIQMTDNNGNIMEEGVTKTVVFSQWTTMLDKVEDALEAAHIHFERLDGTMRRDERTRAMDALKFDPSCEVLLVSLKAGGVGLNLTSAQRVYLMDPYWNPAVENQAVDRIHRLGQTRPVTTVRLIIENSIEARLLEVQKKKTELANLTLGQNFTKSEVLQRRLEELKALFGS</sequence>
<protein>
    <recommendedName>
        <fullName evidence="9">DNA helicase rad5</fullName>
    </recommendedName>
</protein>
<feature type="compositionally biased region" description="Polar residues" evidence="4">
    <location>
        <begin position="441"/>
        <end position="464"/>
    </location>
</feature>
<evidence type="ECO:0000256" key="4">
    <source>
        <dbReference type="SAM" id="MobiDB-lite"/>
    </source>
</evidence>
<dbReference type="STRING" id="92696.A0A4R0RIL8"/>
<feature type="compositionally biased region" description="Basic residues" evidence="4">
    <location>
        <begin position="546"/>
        <end position="558"/>
    </location>
</feature>
<dbReference type="GO" id="GO:0008094">
    <property type="term" value="F:ATP-dependent activity, acting on DNA"/>
    <property type="evidence" value="ECO:0007669"/>
    <property type="project" value="TreeGrafter"/>
</dbReference>
<comment type="caution">
    <text evidence="7">The sequence shown here is derived from an EMBL/GenBank/DDBJ whole genome shotgun (WGS) entry which is preliminary data.</text>
</comment>
<dbReference type="GO" id="GO:0005524">
    <property type="term" value="F:ATP binding"/>
    <property type="evidence" value="ECO:0007669"/>
    <property type="project" value="UniProtKB-KW"/>
</dbReference>
<dbReference type="Pfam" id="PF00176">
    <property type="entry name" value="SNF2-rel_dom"/>
    <property type="match status" value="2"/>
</dbReference>
<evidence type="ECO:0000313" key="8">
    <source>
        <dbReference type="Proteomes" id="UP000292702"/>
    </source>
</evidence>
<keyword evidence="2" id="KW-0378">Hydrolase</keyword>
<dbReference type="InterPro" id="IPR038718">
    <property type="entry name" value="SNF2-like_sf"/>
</dbReference>
<evidence type="ECO:0000256" key="3">
    <source>
        <dbReference type="ARBA" id="ARBA00022840"/>
    </source>
</evidence>
<keyword evidence="1" id="KW-0547">Nucleotide-binding</keyword>
<dbReference type="InterPro" id="IPR049730">
    <property type="entry name" value="SNF2/RAD54-like_C"/>
</dbReference>
<evidence type="ECO:0000256" key="2">
    <source>
        <dbReference type="ARBA" id="ARBA00022801"/>
    </source>
</evidence>
<dbReference type="GO" id="GO:0006281">
    <property type="term" value="P:DNA repair"/>
    <property type="evidence" value="ECO:0007669"/>
    <property type="project" value="TreeGrafter"/>
</dbReference>
<evidence type="ECO:0008006" key="9">
    <source>
        <dbReference type="Google" id="ProtNLM"/>
    </source>
</evidence>
<dbReference type="GO" id="GO:0016787">
    <property type="term" value="F:hydrolase activity"/>
    <property type="evidence" value="ECO:0007669"/>
    <property type="project" value="UniProtKB-KW"/>
</dbReference>
<proteinExistence type="predicted"/>
<dbReference type="AlphaFoldDB" id="A0A4R0RIL8"/>
<dbReference type="InterPro" id="IPR027417">
    <property type="entry name" value="P-loop_NTPase"/>
</dbReference>
<feature type="domain" description="Helicase ATP-binding" evidence="5">
    <location>
        <begin position="291"/>
        <end position="627"/>
    </location>
</feature>
<dbReference type="CDD" id="cd18793">
    <property type="entry name" value="SF2_C_SNF"/>
    <property type="match status" value="1"/>
</dbReference>
<dbReference type="InterPro" id="IPR000330">
    <property type="entry name" value="SNF2_N"/>
</dbReference>
<dbReference type="SMART" id="SM00487">
    <property type="entry name" value="DEXDc"/>
    <property type="match status" value="1"/>
</dbReference>
<keyword evidence="8" id="KW-1185">Reference proteome</keyword>
<gene>
    <name evidence="7" type="ORF">EIP91_002328</name>
</gene>
<feature type="compositionally biased region" description="Acidic residues" evidence="4">
    <location>
        <begin position="520"/>
        <end position="534"/>
    </location>
</feature>
<feature type="region of interest" description="Disordered" evidence="4">
    <location>
        <begin position="361"/>
        <end position="382"/>
    </location>
</feature>
<feature type="region of interest" description="Disordered" evidence="4">
    <location>
        <begin position="808"/>
        <end position="852"/>
    </location>
</feature>
<dbReference type="Pfam" id="PF00271">
    <property type="entry name" value="Helicase_C"/>
    <property type="match status" value="1"/>
</dbReference>
<dbReference type="InterPro" id="IPR014001">
    <property type="entry name" value="Helicase_ATP-bd"/>
</dbReference>
<dbReference type="PROSITE" id="PS51194">
    <property type="entry name" value="HELICASE_CTER"/>
    <property type="match status" value="1"/>
</dbReference>
<dbReference type="PANTHER" id="PTHR45626:SF52">
    <property type="entry name" value="SINGLE-STRANDED DNA-DEPENDENT ATPASE (EUROFUNG)"/>
    <property type="match status" value="1"/>
</dbReference>
<dbReference type="GO" id="GO:0005634">
    <property type="term" value="C:nucleus"/>
    <property type="evidence" value="ECO:0007669"/>
    <property type="project" value="TreeGrafter"/>
</dbReference>
<accession>A0A4R0RIL8</accession>
<dbReference type="PANTHER" id="PTHR45626">
    <property type="entry name" value="TRANSCRIPTION TERMINATION FACTOR 2-RELATED"/>
    <property type="match status" value="1"/>
</dbReference>
<organism evidence="7 8">
    <name type="scientific">Steccherinum ochraceum</name>
    <dbReference type="NCBI Taxonomy" id="92696"/>
    <lineage>
        <taxon>Eukaryota</taxon>
        <taxon>Fungi</taxon>
        <taxon>Dikarya</taxon>
        <taxon>Basidiomycota</taxon>
        <taxon>Agaricomycotina</taxon>
        <taxon>Agaricomycetes</taxon>
        <taxon>Polyporales</taxon>
        <taxon>Steccherinaceae</taxon>
        <taxon>Steccherinum</taxon>
    </lineage>
</organism>
<dbReference type="SMART" id="SM00490">
    <property type="entry name" value="HELICc"/>
    <property type="match status" value="1"/>
</dbReference>
<feature type="domain" description="Helicase C-terminal" evidence="6">
    <location>
        <begin position="971"/>
        <end position="1134"/>
    </location>
</feature>
<feature type="compositionally biased region" description="Low complexity" evidence="4">
    <location>
        <begin position="834"/>
        <end position="846"/>
    </location>
</feature>
<evidence type="ECO:0000313" key="7">
    <source>
        <dbReference type="EMBL" id="TCD65655.1"/>
    </source>
</evidence>
<evidence type="ECO:0000259" key="5">
    <source>
        <dbReference type="PROSITE" id="PS51192"/>
    </source>
</evidence>
<dbReference type="OrthoDB" id="448448at2759"/>
<dbReference type="CDD" id="cd18008">
    <property type="entry name" value="DEXDc_SHPRH-like"/>
    <property type="match status" value="1"/>
</dbReference>
<dbReference type="EMBL" id="RWJN01000169">
    <property type="protein sequence ID" value="TCD65655.1"/>
    <property type="molecule type" value="Genomic_DNA"/>
</dbReference>